<organism evidence="1 2">
    <name type="scientific">Rangifer tarandus platyrhynchus</name>
    <name type="common">Svalbard reindeer</name>
    <dbReference type="NCBI Taxonomy" id="3082113"/>
    <lineage>
        <taxon>Eukaryota</taxon>
        <taxon>Metazoa</taxon>
        <taxon>Chordata</taxon>
        <taxon>Craniata</taxon>
        <taxon>Vertebrata</taxon>
        <taxon>Euteleostomi</taxon>
        <taxon>Mammalia</taxon>
        <taxon>Eutheria</taxon>
        <taxon>Laurasiatheria</taxon>
        <taxon>Artiodactyla</taxon>
        <taxon>Ruminantia</taxon>
        <taxon>Pecora</taxon>
        <taxon>Cervidae</taxon>
        <taxon>Odocoileinae</taxon>
        <taxon>Rangifer</taxon>
    </lineage>
</organism>
<dbReference type="Proteomes" id="UP001162501">
    <property type="component" value="Chromosome 17"/>
</dbReference>
<evidence type="ECO:0000313" key="1">
    <source>
        <dbReference type="EMBL" id="CAI9696891.1"/>
    </source>
</evidence>
<dbReference type="EMBL" id="OX596101">
    <property type="protein sequence ID" value="CAI9696891.1"/>
    <property type="molecule type" value="Genomic_DNA"/>
</dbReference>
<proteinExistence type="predicted"/>
<gene>
    <name evidence="1" type="ORF">MRATA1EN3_LOCUS8104</name>
</gene>
<evidence type="ECO:0000313" key="2">
    <source>
        <dbReference type="Proteomes" id="UP001162501"/>
    </source>
</evidence>
<sequence length="108" mass="11763">MLGTRTQACEGRPGARAAPRDHAPPQPLGAAETEWSCRSTPRCQIGEQSMTIRDEEGTGRAHKGCEVLVFDFSSMVSPKMLAVIQCQTEGPPRARSLLIGRKRQVLCV</sequence>
<accession>A0ACB0E9J5</accession>
<reference evidence="1" key="1">
    <citation type="submission" date="2023-05" db="EMBL/GenBank/DDBJ databases">
        <authorList>
            <consortium name="ELIXIR-Norway"/>
        </authorList>
    </citation>
    <scope>NUCLEOTIDE SEQUENCE</scope>
</reference>
<protein>
    <submittedName>
        <fullName evidence="1">Uncharacterized protein</fullName>
    </submittedName>
</protein>
<name>A0ACB0E9J5_RANTA</name>